<dbReference type="Proteomes" id="UP000192448">
    <property type="component" value="Unassembled WGS sequence"/>
</dbReference>
<gene>
    <name evidence="2" type="ORF">BST13_35155</name>
</gene>
<dbReference type="EMBL" id="MVHF01000062">
    <property type="protein sequence ID" value="ORA23394.1"/>
    <property type="molecule type" value="Genomic_DNA"/>
</dbReference>
<sequence>MSTASLVAEALPQFAPTTNHYACSDGWYLLVTVHDRLAVATTPSMPFDIPIARSHLPASAEVFLCDEHATVLDADGDPANGMTPLALVDADTHAAALVSLGYTVA</sequence>
<organism evidence="2 3">
    <name type="scientific">Mycobacterium aquaticum</name>
    <dbReference type="NCBI Taxonomy" id="1927124"/>
    <lineage>
        <taxon>Bacteria</taxon>
        <taxon>Bacillati</taxon>
        <taxon>Actinomycetota</taxon>
        <taxon>Actinomycetes</taxon>
        <taxon>Mycobacteriales</taxon>
        <taxon>Mycobacteriaceae</taxon>
        <taxon>Mycobacterium</taxon>
    </lineage>
</organism>
<dbReference type="InterPro" id="IPR055994">
    <property type="entry name" value="DUF7572"/>
</dbReference>
<protein>
    <recommendedName>
        <fullName evidence="1">DUF7572 domain-containing protein</fullName>
    </recommendedName>
</protein>
<accession>A0A1X0A096</accession>
<feature type="domain" description="DUF7572" evidence="1">
    <location>
        <begin position="3"/>
        <end position="103"/>
    </location>
</feature>
<name>A0A1X0A096_9MYCO</name>
<dbReference type="AlphaFoldDB" id="A0A1X0A096"/>
<reference evidence="2 3" key="1">
    <citation type="submission" date="2017-02" db="EMBL/GenBank/DDBJ databases">
        <title>The new phylogeny of genus Mycobacterium.</title>
        <authorList>
            <person name="Tortoli E."/>
            <person name="Trovato A."/>
            <person name="Cirillo D.M."/>
        </authorList>
    </citation>
    <scope>NUCLEOTIDE SEQUENCE [LARGE SCALE GENOMIC DNA]</scope>
    <source>
        <strain evidence="2 3">RW6</strain>
    </source>
</reference>
<proteinExistence type="predicted"/>
<evidence type="ECO:0000259" key="1">
    <source>
        <dbReference type="Pfam" id="PF24457"/>
    </source>
</evidence>
<evidence type="ECO:0000313" key="3">
    <source>
        <dbReference type="Proteomes" id="UP000192448"/>
    </source>
</evidence>
<evidence type="ECO:0000313" key="2">
    <source>
        <dbReference type="EMBL" id="ORA23394.1"/>
    </source>
</evidence>
<dbReference type="OrthoDB" id="4764624at2"/>
<comment type="caution">
    <text evidence="2">The sequence shown here is derived from an EMBL/GenBank/DDBJ whole genome shotgun (WGS) entry which is preliminary data.</text>
</comment>
<dbReference type="STRING" id="1927124.BST13_35155"/>
<dbReference type="Pfam" id="PF24457">
    <property type="entry name" value="DUF7572"/>
    <property type="match status" value="1"/>
</dbReference>
<dbReference type="RefSeq" id="WP_083170477.1">
    <property type="nucleotide sequence ID" value="NZ_MVHF01000062.1"/>
</dbReference>
<keyword evidence="3" id="KW-1185">Reference proteome</keyword>